<dbReference type="CDD" id="cd00383">
    <property type="entry name" value="trans_reg_C"/>
    <property type="match status" value="1"/>
</dbReference>
<dbReference type="SUPFAM" id="SSF46894">
    <property type="entry name" value="C-terminal effector domain of the bipartite response regulators"/>
    <property type="match status" value="1"/>
</dbReference>
<evidence type="ECO:0000259" key="11">
    <source>
        <dbReference type="PROSITE" id="PS51755"/>
    </source>
</evidence>
<evidence type="ECO:0000313" key="13">
    <source>
        <dbReference type="Proteomes" id="UP000284841"/>
    </source>
</evidence>
<sequence length="230" mass="26087">MIYFVEDDNSIRELVLYTLNNAGYEARGFERPSLFWEALKQEAPRLILLDIMLPEEDGLQILKRLRASSATSKIPIMMLTAKGTEYDKVIGLDYGADDYVPKPFGMMELIARVKALLRRAEVVDTDRDYTIGQLFVSPSKHVVRACGDDVTLTLKEFEMLTLLVENQGIVFTRDQLLTKIWGYAFDGESRTVDVHIRSLRQKLGACGGLIETVRGIGYKIGEDKYEKPNI</sequence>
<comment type="caution">
    <text evidence="12">The sequence shown here is derived from an EMBL/GenBank/DDBJ whole genome shotgun (WGS) entry which is preliminary data.</text>
</comment>
<dbReference type="SMART" id="SM00448">
    <property type="entry name" value="REC"/>
    <property type="match status" value="1"/>
</dbReference>
<evidence type="ECO:0000256" key="2">
    <source>
        <dbReference type="ARBA" id="ARBA00022553"/>
    </source>
</evidence>
<feature type="domain" description="Response regulatory" evidence="10">
    <location>
        <begin position="1"/>
        <end position="117"/>
    </location>
</feature>
<dbReference type="Pfam" id="PF00072">
    <property type="entry name" value="Response_reg"/>
    <property type="match status" value="1"/>
</dbReference>
<evidence type="ECO:0000256" key="6">
    <source>
        <dbReference type="ARBA" id="ARBA00023163"/>
    </source>
</evidence>
<dbReference type="PROSITE" id="PS51755">
    <property type="entry name" value="OMPR_PHOB"/>
    <property type="match status" value="1"/>
</dbReference>
<keyword evidence="2 8" id="KW-0597">Phosphoprotein</keyword>
<dbReference type="GO" id="GO:0000156">
    <property type="term" value="F:phosphorelay response regulator activity"/>
    <property type="evidence" value="ECO:0007669"/>
    <property type="project" value="TreeGrafter"/>
</dbReference>
<dbReference type="PROSITE" id="PS50110">
    <property type="entry name" value="RESPONSE_REGULATORY"/>
    <property type="match status" value="1"/>
</dbReference>
<dbReference type="RefSeq" id="WP_067532431.1">
    <property type="nucleotide sequence ID" value="NZ_AP025567.1"/>
</dbReference>
<dbReference type="AlphaFoldDB" id="A0A415DWU6"/>
<organism evidence="12 13">
    <name type="scientific">Emergencia timonensis</name>
    <dbReference type="NCBI Taxonomy" id="1776384"/>
    <lineage>
        <taxon>Bacteria</taxon>
        <taxon>Bacillati</taxon>
        <taxon>Bacillota</taxon>
        <taxon>Clostridia</taxon>
        <taxon>Peptostreptococcales</taxon>
        <taxon>Anaerovoracaceae</taxon>
        <taxon>Emergencia</taxon>
    </lineage>
</organism>
<dbReference type="PANTHER" id="PTHR48111">
    <property type="entry name" value="REGULATOR OF RPOS"/>
    <property type="match status" value="1"/>
</dbReference>
<dbReference type="GeneID" id="83002563"/>
<evidence type="ECO:0000256" key="8">
    <source>
        <dbReference type="PROSITE-ProRule" id="PRU00169"/>
    </source>
</evidence>
<dbReference type="Pfam" id="PF00486">
    <property type="entry name" value="Trans_reg_C"/>
    <property type="match status" value="1"/>
</dbReference>
<dbReference type="InterPro" id="IPR001789">
    <property type="entry name" value="Sig_transdc_resp-reg_receiver"/>
</dbReference>
<protein>
    <recommendedName>
        <fullName evidence="1">Stage 0 sporulation protein A homolog</fullName>
    </recommendedName>
</protein>
<dbReference type="FunFam" id="1.10.10.10:FF:000018">
    <property type="entry name" value="DNA-binding response regulator ResD"/>
    <property type="match status" value="1"/>
</dbReference>
<evidence type="ECO:0000256" key="7">
    <source>
        <dbReference type="ARBA" id="ARBA00024867"/>
    </source>
</evidence>
<dbReference type="InterPro" id="IPR001867">
    <property type="entry name" value="OmpR/PhoB-type_DNA-bd"/>
</dbReference>
<keyword evidence="5 9" id="KW-0238">DNA-binding</keyword>
<feature type="domain" description="OmpR/PhoB-type" evidence="11">
    <location>
        <begin position="126"/>
        <end position="222"/>
    </location>
</feature>
<dbReference type="InterPro" id="IPR039420">
    <property type="entry name" value="WalR-like"/>
</dbReference>
<gene>
    <name evidence="12" type="ORF">DW099_15610</name>
</gene>
<proteinExistence type="predicted"/>
<dbReference type="GO" id="GO:0032993">
    <property type="term" value="C:protein-DNA complex"/>
    <property type="evidence" value="ECO:0007669"/>
    <property type="project" value="TreeGrafter"/>
</dbReference>
<dbReference type="PANTHER" id="PTHR48111:SF1">
    <property type="entry name" value="TWO-COMPONENT RESPONSE REGULATOR ORR33"/>
    <property type="match status" value="1"/>
</dbReference>
<evidence type="ECO:0000259" key="10">
    <source>
        <dbReference type="PROSITE" id="PS50110"/>
    </source>
</evidence>
<dbReference type="EMBL" id="QRMS01000005">
    <property type="protein sequence ID" value="RHJ85126.1"/>
    <property type="molecule type" value="Genomic_DNA"/>
</dbReference>
<dbReference type="Proteomes" id="UP000284841">
    <property type="component" value="Unassembled WGS sequence"/>
</dbReference>
<name>A0A415DWU6_9FIRM</name>
<evidence type="ECO:0000256" key="3">
    <source>
        <dbReference type="ARBA" id="ARBA00023012"/>
    </source>
</evidence>
<comment type="function">
    <text evidence="7">May play the central regulatory role in sporulation. It may be an element of the effector pathway responsible for the activation of sporulation genes in response to nutritional stress. Spo0A may act in concert with spo0H (a sigma factor) to control the expression of some genes that are critical to the sporulation process.</text>
</comment>
<evidence type="ECO:0000256" key="1">
    <source>
        <dbReference type="ARBA" id="ARBA00018672"/>
    </source>
</evidence>
<dbReference type="GO" id="GO:0006355">
    <property type="term" value="P:regulation of DNA-templated transcription"/>
    <property type="evidence" value="ECO:0007669"/>
    <property type="project" value="InterPro"/>
</dbReference>
<dbReference type="SUPFAM" id="SSF52172">
    <property type="entry name" value="CheY-like"/>
    <property type="match status" value="1"/>
</dbReference>
<dbReference type="InterPro" id="IPR016032">
    <property type="entry name" value="Sig_transdc_resp-reg_C-effctor"/>
</dbReference>
<feature type="DNA-binding region" description="OmpR/PhoB-type" evidence="9">
    <location>
        <begin position="126"/>
        <end position="222"/>
    </location>
</feature>
<dbReference type="GO" id="GO:0000976">
    <property type="term" value="F:transcription cis-regulatory region binding"/>
    <property type="evidence" value="ECO:0007669"/>
    <property type="project" value="TreeGrafter"/>
</dbReference>
<dbReference type="OrthoDB" id="9802426at2"/>
<dbReference type="InterPro" id="IPR036388">
    <property type="entry name" value="WH-like_DNA-bd_sf"/>
</dbReference>
<dbReference type="SMART" id="SM00862">
    <property type="entry name" value="Trans_reg_C"/>
    <property type="match status" value="1"/>
</dbReference>
<evidence type="ECO:0000256" key="4">
    <source>
        <dbReference type="ARBA" id="ARBA00023015"/>
    </source>
</evidence>
<dbReference type="Gene3D" id="1.10.10.10">
    <property type="entry name" value="Winged helix-like DNA-binding domain superfamily/Winged helix DNA-binding domain"/>
    <property type="match status" value="1"/>
</dbReference>
<reference evidence="12 13" key="1">
    <citation type="submission" date="2018-08" db="EMBL/GenBank/DDBJ databases">
        <title>A genome reference for cultivated species of the human gut microbiota.</title>
        <authorList>
            <person name="Zou Y."/>
            <person name="Xue W."/>
            <person name="Luo G."/>
        </authorList>
    </citation>
    <scope>NUCLEOTIDE SEQUENCE [LARGE SCALE GENOMIC DNA]</scope>
    <source>
        <strain evidence="12 13">AM07-24</strain>
    </source>
</reference>
<dbReference type="GO" id="GO:0005829">
    <property type="term" value="C:cytosol"/>
    <property type="evidence" value="ECO:0007669"/>
    <property type="project" value="TreeGrafter"/>
</dbReference>
<accession>A0A415DWU6</accession>
<keyword evidence="6" id="KW-0804">Transcription</keyword>
<evidence type="ECO:0000256" key="5">
    <source>
        <dbReference type="ARBA" id="ARBA00023125"/>
    </source>
</evidence>
<feature type="modified residue" description="4-aspartylphosphate" evidence="8">
    <location>
        <position position="50"/>
    </location>
</feature>
<dbReference type="Gene3D" id="3.40.50.2300">
    <property type="match status" value="1"/>
</dbReference>
<dbReference type="Gene3D" id="6.10.250.690">
    <property type="match status" value="1"/>
</dbReference>
<dbReference type="InterPro" id="IPR011006">
    <property type="entry name" value="CheY-like_superfamily"/>
</dbReference>
<keyword evidence="4" id="KW-0805">Transcription regulation</keyword>
<keyword evidence="3" id="KW-0902">Two-component regulatory system</keyword>
<keyword evidence="13" id="KW-1185">Reference proteome</keyword>
<evidence type="ECO:0000313" key="12">
    <source>
        <dbReference type="EMBL" id="RHJ85126.1"/>
    </source>
</evidence>
<dbReference type="STRING" id="1776384.GCA_900086585_00132"/>
<evidence type="ECO:0000256" key="9">
    <source>
        <dbReference type="PROSITE-ProRule" id="PRU01091"/>
    </source>
</evidence>